<accession>A0A6J4GZN1</accession>
<evidence type="ECO:0000313" key="2">
    <source>
        <dbReference type="EMBL" id="CAA9210471.1"/>
    </source>
</evidence>
<feature type="non-terminal residue" evidence="2">
    <location>
        <position position="96"/>
    </location>
</feature>
<feature type="non-terminal residue" evidence="2">
    <location>
        <position position="1"/>
    </location>
</feature>
<feature type="region of interest" description="Disordered" evidence="1">
    <location>
        <begin position="1"/>
        <end position="40"/>
    </location>
</feature>
<protein>
    <submittedName>
        <fullName evidence="2">Uncharacterized protein</fullName>
    </submittedName>
</protein>
<feature type="compositionally biased region" description="Basic residues" evidence="1">
    <location>
        <begin position="1"/>
        <end position="14"/>
    </location>
</feature>
<name>A0A6J4GZN1_9PSEU</name>
<feature type="region of interest" description="Disordered" evidence="1">
    <location>
        <begin position="68"/>
        <end position="96"/>
    </location>
</feature>
<dbReference type="EMBL" id="CADCTH010000012">
    <property type="protein sequence ID" value="CAA9210471.1"/>
    <property type="molecule type" value="Genomic_DNA"/>
</dbReference>
<sequence>DHARAGPRHVRPRPPSRLATAAALHHPHHRRDAGGHGPRVGAVLVRLPRPRLLGRRPRGRQLLVHPVHGRAHRRRVRRVRRPRPHAARRPLDRAQL</sequence>
<evidence type="ECO:0000256" key="1">
    <source>
        <dbReference type="SAM" id="MobiDB-lite"/>
    </source>
</evidence>
<proteinExistence type="predicted"/>
<dbReference type="AlphaFoldDB" id="A0A6J4GZN1"/>
<reference evidence="2" key="1">
    <citation type="submission" date="2020-02" db="EMBL/GenBank/DDBJ databases">
        <authorList>
            <person name="Meier V. D."/>
        </authorList>
    </citation>
    <scope>NUCLEOTIDE SEQUENCE</scope>
    <source>
        <strain evidence="2">AVDCRST_MAG54</strain>
    </source>
</reference>
<gene>
    <name evidence="2" type="ORF">AVDCRST_MAG54-74</name>
</gene>
<organism evidence="2">
    <name type="scientific">uncultured Actinomycetospora sp</name>
    <dbReference type="NCBI Taxonomy" id="1135996"/>
    <lineage>
        <taxon>Bacteria</taxon>
        <taxon>Bacillati</taxon>
        <taxon>Actinomycetota</taxon>
        <taxon>Actinomycetes</taxon>
        <taxon>Pseudonocardiales</taxon>
        <taxon>Pseudonocardiaceae</taxon>
        <taxon>Actinomycetospora</taxon>
        <taxon>environmental samples</taxon>
    </lineage>
</organism>
<feature type="compositionally biased region" description="Basic residues" evidence="1">
    <location>
        <begin position="68"/>
        <end position="88"/>
    </location>
</feature>